<gene>
    <name evidence="2" type="ORF">Naga_100580g2</name>
</gene>
<accession>W7U1G7</accession>
<dbReference type="AlphaFoldDB" id="W7U1G7"/>
<feature type="region of interest" description="Disordered" evidence="1">
    <location>
        <begin position="38"/>
        <end position="70"/>
    </location>
</feature>
<proteinExistence type="predicted"/>
<sequence length="89" mass="9614">METSRHEEEQLKNGDTDSPSERSFLLPTALVVRSLSSESQYASLGGPATPSCSPAAADKESTRLRKRPRKLQGYVGLSAERRPGNVVAV</sequence>
<protein>
    <submittedName>
        <fullName evidence="2">Uncharacterized protein</fullName>
    </submittedName>
</protein>
<name>W7U1G7_9STRA</name>
<evidence type="ECO:0000313" key="2">
    <source>
        <dbReference type="EMBL" id="EWM26444.1"/>
    </source>
</evidence>
<dbReference type="EMBL" id="AZIL01000651">
    <property type="protein sequence ID" value="EWM26444.1"/>
    <property type="molecule type" value="Genomic_DNA"/>
</dbReference>
<evidence type="ECO:0000256" key="1">
    <source>
        <dbReference type="SAM" id="MobiDB-lite"/>
    </source>
</evidence>
<organism evidence="2 3">
    <name type="scientific">Nannochloropsis gaditana</name>
    <dbReference type="NCBI Taxonomy" id="72520"/>
    <lineage>
        <taxon>Eukaryota</taxon>
        <taxon>Sar</taxon>
        <taxon>Stramenopiles</taxon>
        <taxon>Ochrophyta</taxon>
        <taxon>Eustigmatophyceae</taxon>
        <taxon>Eustigmatales</taxon>
        <taxon>Monodopsidaceae</taxon>
        <taxon>Nannochloropsis</taxon>
    </lineage>
</organism>
<feature type="compositionally biased region" description="Basic and acidic residues" evidence="1">
    <location>
        <begin position="1"/>
        <end position="15"/>
    </location>
</feature>
<comment type="caution">
    <text evidence="2">The sequence shown here is derived from an EMBL/GenBank/DDBJ whole genome shotgun (WGS) entry which is preliminary data.</text>
</comment>
<reference evidence="2 3" key="1">
    <citation type="journal article" date="2014" name="Mol. Plant">
        <title>Chromosome Scale Genome Assembly and Transcriptome Profiling of Nannochloropsis gaditana in Nitrogen Depletion.</title>
        <authorList>
            <person name="Corteggiani Carpinelli E."/>
            <person name="Telatin A."/>
            <person name="Vitulo N."/>
            <person name="Forcato C."/>
            <person name="D'Angelo M."/>
            <person name="Schiavon R."/>
            <person name="Vezzi A."/>
            <person name="Giacometti G.M."/>
            <person name="Morosinotto T."/>
            <person name="Valle G."/>
        </authorList>
    </citation>
    <scope>NUCLEOTIDE SEQUENCE [LARGE SCALE GENOMIC DNA]</scope>
    <source>
        <strain evidence="2 3">B-31</strain>
    </source>
</reference>
<dbReference type="Proteomes" id="UP000019335">
    <property type="component" value="Chromosome 9"/>
</dbReference>
<evidence type="ECO:0000313" key="3">
    <source>
        <dbReference type="Proteomes" id="UP000019335"/>
    </source>
</evidence>
<keyword evidence="3" id="KW-1185">Reference proteome</keyword>
<feature type="region of interest" description="Disordered" evidence="1">
    <location>
        <begin position="1"/>
        <end position="23"/>
    </location>
</feature>